<feature type="compositionally biased region" description="Low complexity" evidence="1">
    <location>
        <begin position="206"/>
        <end position="216"/>
    </location>
</feature>
<dbReference type="KEGG" id="ssck:SPSK_07771"/>
<feature type="compositionally biased region" description="Low complexity" evidence="1">
    <location>
        <begin position="160"/>
        <end position="176"/>
    </location>
</feature>
<dbReference type="VEuPathDB" id="FungiDB:SPSK_07771"/>
<gene>
    <name evidence="3" type="ORF">SPSK_07771</name>
</gene>
<reference evidence="3 4" key="1">
    <citation type="journal article" date="2014" name="BMC Genomics">
        <title>Comparative genomics of the major fungal agents of human and animal Sporotrichosis: Sporothrix schenckii and Sporothrix brasiliensis.</title>
        <authorList>
            <person name="Teixeira M.M."/>
            <person name="de Almeida L.G."/>
            <person name="Kubitschek-Barreira P."/>
            <person name="Alves F.L."/>
            <person name="Kioshima E.S."/>
            <person name="Abadio A.K."/>
            <person name="Fernandes L."/>
            <person name="Derengowski L.S."/>
            <person name="Ferreira K.S."/>
            <person name="Souza R.C."/>
            <person name="Ruiz J.C."/>
            <person name="de Andrade N.C."/>
            <person name="Paes H.C."/>
            <person name="Nicola A.M."/>
            <person name="Albuquerque P."/>
            <person name="Gerber A.L."/>
            <person name="Martins V.P."/>
            <person name="Peconick L.D."/>
            <person name="Neto A.V."/>
            <person name="Chaucanez C.B."/>
            <person name="Silva P.A."/>
            <person name="Cunha O.L."/>
            <person name="de Oliveira F.F."/>
            <person name="dos Santos T.C."/>
            <person name="Barros A.L."/>
            <person name="Soares M.A."/>
            <person name="de Oliveira L.M."/>
            <person name="Marini M.M."/>
            <person name="Villalobos-Duno H."/>
            <person name="Cunha M.M."/>
            <person name="de Hoog S."/>
            <person name="da Silveira J.F."/>
            <person name="Henrissat B."/>
            <person name="Nino-Vega G.A."/>
            <person name="Cisalpino P.S."/>
            <person name="Mora-Montes H.M."/>
            <person name="Almeida S.R."/>
            <person name="Stajich J.E."/>
            <person name="Lopes-Bezerra L.M."/>
            <person name="Vasconcelos A.T."/>
            <person name="Felipe M.S."/>
        </authorList>
    </citation>
    <scope>NUCLEOTIDE SEQUENCE [LARGE SCALE GENOMIC DNA]</scope>
    <source>
        <strain evidence="3 4">1099-18</strain>
    </source>
</reference>
<dbReference type="Proteomes" id="UP000033710">
    <property type="component" value="Unassembled WGS sequence"/>
</dbReference>
<reference evidence="3 4" key="2">
    <citation type="journal article" date="2015" name="Eukaryot. Cell">
        <title>Asexual propagation of a virulent clone complex in a human and feline outbreak of sporotrichosis.</title>
        <authorList>
            <person name="Teixeira Mde M."/>
            <person name="Rodrigues A.M."/>
            <person name="Tsui C.K."/>
            <person name="de Almeida L.G."/>
            <person name="Van Diepeningen A.D."/>
            <person name="van den Ende B.G."/>
            <person name="Fernandes G.F."/>
            <person name="Kano R."/>
            <person name="Hamelin R.C."/>
            <person name="Lopes-Bezerra L.M."/>
            <person name="Vasconcelos A.T."/>
            <person name="de Hoog S."/>
            <person name="de Camargo Z.P."/>
            <person name="Felipe M.S."/>
        </authorList>
    </citation>
    <scope>NUCLEOTIDE SEQUENCE [LARGE SCALE GENOMIC DNA]</scope>
    <source>
        <strain evidence="3 4">1099-18</strain>
    </source>
</reference>
<feature type="compositionally biased region" description="Low complexity" evidence="1">
    <location>
        <begin position="251"/>
        <end position="267"/>
    </location>
</feature>
<feature type="chain" id="PRO_5002455135" evidence="2">
    <location>
        <begin position="33"/>
        <end position="328"/>
    </location>
</feature>
<feature type="signal peptide" evidence="2">
    <location>
        <begin position="1"/>
        <end position="32"/>
    </location>
</feature>
<feature type="region of interest" description="Disordered" evidence="1">
    <location>
        <begin position="160"/>
        <end position="292"/>
    </location>
</feature>
<accession>A0A0F2MJK4</accession>
<dbReference type="OrthoDB" id="5427833at2759"/>
<sequence length="328" mass="32786">MQKTTLSRRRPSSDQFFSLLLLALAAPHAVSALSLSNFQLITSTAVPINCILAYNQQLTGCTLSDFTVSNSRRRDRNTCSVACQAGIARAQETIQNVCGGIQSSGSVTTVLGVALSGDLVGLLCGGSESVSGDNTEDNPATTTATAPAAVLQTETTETAATTAAATSDTTTTTSATNNGNPPFVFSTLDPPAGFTTVPTGSSDGVAQAPAAAAAPATSVRPSESFIQNTNSLVGNGGGNGNAAPPSPTIATSSLPRSSSTSSSTLTSQPVAGANNRNIFGGGGSPFDEAAANSGAERTGRVAGPWAQPWMMLSAAVAAIAAGGVLARW</sequence>
<proteinExistence type="predicted"/>
<comment type="caution">
    <text evidence="3">The sequence shown here is derived from an EMBL/GenBank/DDBJ whole genome shotgun (WGS) entry which is preliminary data.</text>
</comment>
<keyword evidence="2" id="KW-0732">Signal</keyword>
<protein>
    <submittedName>
        <fullName evidence="3">Uncharacterized protein</fullName>
    </submittedName>
</protein>
<feature type="compositionally biased region" description="Polar residues" evidence="1">
    <location>
        <begin position="219"/>
        <end position="233"/>
    </location>
</feature>
<evidence type="ECO:0000256" key="1">
    <source>
        <dbReference type="SAM" id="MobiDB-lite"/>
    </source>
</evidence>
<dbReference type="RefSeq" id="XP_016591042.1">
    <property type="nucleotide sequence ID" value="XM_016734427.1"/>
</dbReference>
<evidence type="ECO:0000313" key="4">
    <source>
        <dbReference type="Proteomes" id="UP000033710"/>
    </source>
</evidence>
<dbReference type="EMBL" id="AXCR01000004">
    <property type="protein sequence ID" value="KJR88366.1"/>
    <property type="molecule type" value="Genomic_DNA"/>
</dbReference>
<evidence type="ECO:0000256" key="2">
    <source>
        <dbReference type="SAM" id="SignalP"/>
    </source>
</evidence>
<organism evidence="3 4">
    <name type="scientific">Sporothrix schenckii 1099-18</name>
    <dbReference type="NCBI Taxonomy" id="1397361"/>
    <lineage>
        <taxon>Eukaryota</taxon>
        <taxon>Fungi</taxon>
        <taxon>Dikarya</taxon>
        <taxon>Ascomycota</taxon>
        <taxon>Pezizomycotina</taxon>
        <taxon>Sordariomycetes</taxon>
        <taxon>Sordariomycetidae</taxon>
        <taxon>Ophiostomatales</taxon>
        <taxon>Ophiostomataceae</taxon>
        <taxon>Sporothrix</taxon>
    </lineage>
</organism>
<name>A0A0F2MJK4_SPOSC</name>
<dbReference type="GeneID" id="27669704"/>
<evidence type="ECO:0000313" key="3">
    <source>
        <dbReference type="EMBL" id="KJR88366.1"/>
    </source>
</evidence>
<dbReference type="AlphaFoldDB" id="A0A0F2MJK4"/>